<feature type="binding site" evidence="6">
    <location>
        <position position="267"/>
    </location>
    <ligand>
        <name>a divalent metal cation</name>
        <dbReference type="ChEBI" id="CHEBI:60240"/>
        <label>2</label>
        <note>catalytic</note>
    </ligand>
</feature>
<feature type="domain" description="Peptidase M24" evidence="8">
    <location>
        <begin position="45"/>
        <end position="274"/>
    </location>
</feature>
<dbReference type="CDD" id="cd01086">
    <property type="entry name" value="MetAP1"/>
    <property type="match status" value="1"/>
</dbReference>
<dbReference type="InterPro" id="IPR000994">
    <property type="entry name" value="Pept_M24"/>
</dbReference>
<dbReference type="GO" id="GO:0004239">
    <property type="term" value="F:initiator methionyl aminopeptidase activity"/>
    <property type="evidence" value="ECO:0007669"/>
    <property type="project" value="UniProtKB-UniRule"/>
</dbReference>
<dbReference type="GO" id="GO:0046872">
    <property type="term" value="F:metal ion binding"/>
    <property type="evidence" value="ECO:0007669"/>
    <property type="project" value="UniProtKB-UniRule"/>
</dbReference>
<keyword evidence="4 6" id="KW-0479">Metal-binding</keyword>
<name>A0A5C6E6U5_9BACT</name>
<dbReference type="InterPro" id="IPR001714">
    <property type="entry name" value="Pept_M24_MAP"/>
</dbReference>
<dbReference type="Proteomes" id="UP000318288">
    <property type="component" value="Unassembled WGS sequence"/>
</dbReference>
<dbReference type="PANTHER" id="PTHR43330:SF27">
    <property type="entry name" value="METHIONINE AMINOPEPTIDASE"/>
    <property type="match status" value="1"/>
</dbReference>
<comment type="catalytic activity">
    <reaction evidence="6 7">
        <text>Release of N-terminal amino acids, preferentially methionine, from peptides and arylamides.</text>
        <dbReference type="EC" id="3.4.11.18"/>
    </reaction>
</comment>
<evidence type="ECO:0000256" key="6">
    <source>
        <dbReference type="HAMAP-Rule" id="MF_01974"/>
    </source>
</evidence>
<feature type="binding site" evidence="6">
    <location>
        <position position="138"/>
    </location>
    <ligand>
        <name>a divalent metal cation</name>
        <dbReference type="ChEBI" id="CHEBI:60240"/>
        <label>1</label>
    </ligand>
</feature>
<sequence length="310" mass="34560">MSIIRSLDFVAARDVANRSSGNLSRMKSMLTKQKKLILTSEQQDAMRRAGRVNARLMDYIRPHVQAGITTLAIDELIHAWTIDNGHVPATLGYQNFPKSCCTSINDVICHGIPDDYELRDGDIVNVDITTIVDGWHGDQSETFLIGDVSEERRSVTQCALDCLYLAIDALTPGCRVSTIGETVVPESHRRGFTVVREYVGHGLGRSFHLDPSIPHFPNRQSRIDRLYPGMCFTVEPMINAGTRYTRSDKVDGWTVRTKDGRASAQFEHSILMTEDGPEILTLTEYGPKKGHQFEGLAQARKIEPSNVESA</sequence>
<evidence type="ECO:0000256" key="2">
    <source>
        <dbReference type="ARBA" id="ARBA00022438"/>
    </source>
</evidence>
<evidence type="ECO:0000256" key="5">
    <source>
        <dbReference type="ARBA" id="ARBA00022801"/>
    </source>
</evidence>
<dbReference type="PRINTS" id="PR00599">
    <property type="entry name" value="MAPEPTIDASE"/>
</dbReference>
<evidence type="ECO:0000313" key="9">
    <source>
        <dbReference type="EMBL" id="TWU44520.1"/>
    </source>
</evidence>
<protein>
    <recommendedName>
        <fullName evidence="6 7">Methionine aminopeptidase</fullName>
        <shortName evidence="6">MAP</shortName>
        <shortName evidence="6">MetAP</shortName>
        <ecNumber evidence="6 7">3.4.11.18</ecNumber>
    </recommendedName>
    <alternativeName>
        <fullName evidence="6">Peptidase M</fullName>
    </alternativeName>
</protein>
<keyword evidence="5 6" id="KW-0378">Hydrolase</keyword>
<feature type="binding site" evidence="6">
    <location>
        <position position="208"/>
    </location>
    <ligand>
        <name>substrate</name>
    </ligand>
</feature>
<accession>A0A5C6E6U5</accession>
<feature type="binding site" evidence="6">
    <location>
        <position position="110"/>
    </location>
    <ligand>
        <name>substrate</name>
    </ligand>
</feature>
<dbReference type="EMBL" id="SJPW01000012">
    <property type="protein sequence ID" value="TWU44520.1"/>
    <property type="molecule type" value="Genomic_DNA"/>
</dbReference>
<dbReference type="AlphaFoldDB" id="A0A5C6E6U5"/>
<feature type="binding site" evidence="6">
    <location>
        <position position="235"/>
    </location>
    <ligand>
        <name>a divalent metal cation</name>
        <dbReference type="ChEBI" id="CHEBI:60240"/>
        <label>2</label>
        <note>catalytic</note>
    </ligand>
</feature>
<dbReference type="Pfam" id="PF00557">
    <property type="entry name" value="Peptidase_M24"/>
    <property type="match status" value="1"/>
</dbReference>
<keyword evidence="3 6" id="KW-0645">Protease</keyword>
<dbReference type="NCBIfam" id="TIGR00500">
    <property type="entry name" value="met_pdase_I"/>
    <property type="match status" value="1"/>
</dbReference>
<feature type="binding site" evidence="6">
    <location>
        <position position="201"/>
    </location>
    <ligand>
        <name>a divalent metal cation</name>
        <dbReference type="ChEBI" id="CHEBI:60240"/>
        <label>2</label>
        <note>catalytic</note>
    </ligand>
</feature>
<feature type="binding site" evidence="6">
    <location>
        <position position="267"/>
    </location>
    <ligand>
        <name>a divalent metal cation</name>
        <dbReference type="ChEBI" id="CHEBI:60240"/>
        <label>1</label>
    </ligand>
</feature>
<evidence type="ECO:0000256" key="3">
    <source>
        <dbReference type="ARBA" id="ARBA00022670"/>
    </source>
</evidence>
<dbReference type="GO" id="GO:0070006">
    <property type="term" value="F:metalloaminopeptidase activity"/>
    <property type="evidence" value="ECO:0007669"/>
    <property type="project" value="UniProtKB-UniRule"/>
</dbReference>
<dbReference type="PANTHER" id="PTHR43330">
    <property type="entry name" value="METHIONINE AMINOPEPTIDASE"/>
    <property type="match status" value="1"/>
</dbReference>
<evidence type="ECO:0000256" key="7">
    <source>
        <dbReference type="RuleBase" id="RU003653"/>
    </source>
</evidence>
<comment type="cofactor">
    <cofactor evidence="6">
        <name>Co(2+)</name>
        <dbReference type="ChEBI" id="CHEBI:48828"/>
    </cofactor>
    <cofactor evidence="6">
        <name>Zn(2+)</name>
        <dbReference type="ChEBI" id="CHEBI:29105"/>
    </cofactor>
    <cofactor evidence="6">
        <name>Mn(2+)</name>
        <dbReference type="ChEBI" id="CHEBI:29035"/>
    </cofactor>
    <cofactor evidence="6">
        <name>Fe(2+)</name>
        <dbReference type="ChEBI" id="CHEBI:29033"/>
    </cofactor>
    <text evidence="6">Binds 2 divalent metal cations per subunit. Has a high-affinity and a low affinity metal-binding site. The true nature of the physiological cofactor is under debate. The enzyme is active with cobalt, zinc, manganese or divalent iron ions. Most likely, methionine aminopeptidases function as mononuclear Fe(2+)-metalloproteases under physiological conditions, and the catalytically relevant metal-binding site has been assigned to the histidine-containing high-affinity site.</text>
</comment>
<comment type="similarity">
    <text evidence="6">Belongs to the peptidase M24A family. Methionine aminopeptidase type 1 subfamily.</text>
</comment>
<comment type="subunit">
    <text evidence="6">Monomer.</text>
</comment>
<evidence type="ECO:0000256" key="1">
    <source>
        <dbReference type="ARBA" id="ARBA00002521"/>
    </source>
</evidence>
<dbReference type="GO" id="GO:0006508">
    <property type="term" value="P:proteolysis"/>
    <property type="evidence" value="ECO:0007669"/>
    <property type="project" value="UniProtKB-KW"/>
</dbReference>
<evidence type="ECO:0000259" key="8">
    <source>
        <dbReference type="Pfam" id="PF00557"/>
    </source>
</evidence>
<evidence type="ECO:0000256" key="4">
    <source>
        <dbReference type="ARBA" id="ARBA00022723"/>
    </source>
</evidence>
<gene>
    <name evidence="6 9" type="primary">map</name>
    <name evidence="9" type="ORF">Poly51_60860</name>
</gene>
<proteinExistence type="inferred from homology"/>
<organism evidence="9 10">
    <name type="scientific">Rubripirellula tenax</name>
    <dbReference type="NCBI Taxonomy" id="2528015"/>
    <lineage>
        <taxon>Bacteria</taxon>
        <taxon>Pseudomonadati</taxon>
        <taxon>Planctomycetota</taxon>
        <taxon>Planctomycetia</taxon>
        <taxon>Pirellulales</taxon>
        <taxon>Pirellulaceae</taxon>
        <taxon>Rubripirellula</taxon>
    </lineage>
</organism>
<dbReference type="InterPro" id="IPR002467">
    <property type="entry name" value="Pept_M24A_MAP1"/>
</dbReference>
<evidence type="ECO:0000313" key="10">
    <source>
        <dbReference type="Proteomes" id="UP000318288"/>
    </source>
</evidence>
<feature type="binding site" evidence="6">
    <location>
        <position position="127"/>
    </location>
    <ligand>
        <name>a divalent metal cation</name>
        <dbReference type="ChEBI" id="CHEBI:60240"/>
        <label>1</label>
    </ligand>
</feature>
<comment type="function">
    <text evidence="1 6">Removes the N-terminal methionine from nascent proteins. The N-terminal methionine is often cleaved when the second residue in the primary sequence is small and uncharged (Met-Ala-, Cys, Gly, Pro, Ser, Thr, or Val). Requires deformylation of the N(alpha)-formylated initiator methionine before it can be hydrolyzed.</text>
</comment>
<comment type="caution">
    <text evidence="9">The sequence shown here is derived from an EMBL/GenBank/DDBJ whole genome shotgun (WGS) entry which is preliminary data.</text>
</comment>
<feature type="binding site" evidence="6">
    <location>
        <position position="138"/>
    </location>
    <ligand>
        <name>a divalent metal cation</name>
        <dbReference type="ChEBI" id="CHEBI:60240"/>
        <label>2</label>
        <note>catalytic</note>
    </ligand>
</feature>
<dbReference type="PROSITE" id="PS00680">
    <property type="entry name" value="MAP_1"/>
    <property type="match status" value="1"/>
</dbReference>
<reference evidence="9 10" key="1">
    <citation type="submission" date="2019-02" db="EMBL/GenBank/DDBJ databases">
        <title>Deep-cultivation of Planctomycetes and their phenomic and genomic characterization uncovers novel biology.</title>
        <authorList>
            <person name="Wiegand S."/>
            <person name="Jogler M."/>
            <person name="Boedeker C."/>
            <person name="Pinto D."/>
            <person name="Vollmers J."/>
            <person name="Rivas-Marin E."/>
            <person name="Kohn T."/>
            <person name="Peeters S.H."/>
            <person name="Heuer A."/>
            <person name="Rast P."/>
            <person name="Oberbeckmann S."/>
            <person name="Bunk B."/>
            <person name="Jeske O."/>
            <person name="Meyerdierks A."/>
            <person name="Storesund J.E."/>
            <person name="Kallscheuer N."/>
            <person name="Luecker S."/>
            <person name="Lage O.M."/>
            <person name="Pohl T."/>
            <person name="Merkel B.J."/>
            <person name="Hornburger P."/>
            <person name="Mueller R.-W."/>
            <person name="Bruemmer F."/>
            <person name="Labrenz M."/>
            <person name="Spormann A.M."/>
            <person name="Op Den Camp H."/>
            <person name="Overmann J."/>
            <person name="Amann R."/>
            <person name="Jetten M.S.M."/>
            <person name="Mascher T."/>
            <person name="Medema M.H."/>
            <person name="Devos D.P."/>
            <person name="Kaster A.-K."/>
            <person name="Ovreas L."/>
            <person name="Rohde M."/>
            <person name="Galperin M.Y."/>
            <person name="Jogler C."/>
        </authorList>
    </citation>
    <scope>NUCLEOTIDE SEQUENCE [LARGE SCALE GENOMIC DNA]</scope>
    <source>
        <strain evidence="9 10">Poly51</strain>
    </source>
</reference>
<dbReference type="HAMAP" id="MF_01974">
    <property type="entry name" value="MetAP_1"/>
    <property type="match status" value="1"/>
</dbReference>
<dbReference type="EC" id="3.4.11.18" evidence="6 7"/>
<dbReference type="InterPro" id="IPR036005">
    <property type="entry name" value="Creatinase/aminopeptidase-like"/>
</dbReference>
<keyword evidence="10" id="KW-1185">Reference proteome</keyword>
<keyword evidence="2 6" id="KW-0031">Aminopeptidase</keyword>
<dbReference type="GO" id="GO:0005829">
    <property type="term" value="C:cytosol"/>
    <property type="evidence" value="ECO:0007669"/>
    <property type="project" value="TreeGrafter"/>
</dbReference>
<dbReference type="Gene3D" id="3.90.230.10">
    <property type="entry name" value="Creatinase/methionine aminopeptidase superfamily"/>
    <property type="match status" value="1"/>
</dbReference>
<dbReference type="SUPFAM" id="SSF55920">
    <property type="entry name" value="Creatinase/aminopeptidase"/>
    <property type="match status" value="1"/>
</dbReference>